<keyword evidence="2" id="KW-1185">Reference proteome</keyword>
<name>A0A453GEV0_AEGTS</name>
<accession>A0A453GEV0</accession>
<reference evidence="2" key="1">
    <citation type="journal article" date="2014" name="Science">
        <title>Ancient hybridizations among the ancestral genomes of bread wheat.</title>
        <authorList>
            <consortium name="International Wheat Genome Sequencing Consortium,"/>
            <person name="Marcussen T."/>
            <person name="Sandve S.R."/>
            <person name="Heier L."/>
            <person name="Spannagl M."/>
            <person name="Pfeifer M."/>
            <person name="Jakobsen K.S."/>
            <person name="Wulff B.B."/>
            <person name="Steuernagel B."/>
            <person name="Mayer K.F."/>
            <person name="Olsen O.A."/>
        </authorList>
    </citation>
    <scope>NUCLEOTIDE SEQUENCE [LARGE SCALE GENOMIC DNA]</scope>
    <source>
        <strain evidence="2">cv. AL8/78</strain>
    </source>
</reference>
<reference evidence="1" key="4">
    <citation type="submission" date="2019-03" db="UniProtKB">
        <authorList>
            <consortium name="EnsemblPlants"/>
        </authorList>
    </citation>
    <scope>IDENTIFICATION</scope>
</reference>
<dbReference type="EnsemblPlants" id="AET3Gv20983600.7">
    <property type="protein sequence ID" value="AET3Gv20983600.7"/>
    <property type="gene ID" value="AET3Gv20983600"/>
</dbReference>
<dbReference type="Proteomes" id="UP000015105">
    <property type="component" value="Chromosome 3D"/>
</dbReference>
<evidence type="ECO:0000313" key="2">
    <source>
        <dbReference type="Proteomes" id="UP000015105"/>
    </source>
</evidence>
<reference evidence="2" key="2">
    <citation type="journal article" date="2017" name="Nat. Plants">
        <title>The Aegilops tauschii genome reveals multiple impacts of transposons.</title>
        <authorList>
            <person name="Zhao G."/>
            <person name="Zou C."/>
            <person name="Li K."/>
            <person name="Wang K."/>
            <person name="Li T."/>
            <person name="Gao L."/>
            <person name="Zhang X."/>
            <person name="Wang H."/>
            <person name="Yang Z."/>
            <person name="Liu X."/>
            <person name="Jiang W."/>
            <person name="Mao L."/>
            <person name="Kong X."/>
            <person name="Jiao Y."/>
            <person name="Jia J."/>
        </authorList>
    </citation>
    <scope>NUCLEOTIDE SEQUENCE [LARGE SCALE GENOMIC DNA]</scope>
    <source>
        <strain evidence="2">cv. AL8/78</strain>
    </source>
</reference>
<dbReference type="Gramene" id="AET3Gv20983600.7">
    <property type="protein sequence ID" value="AET3Gv20983600.7"/>
    <property type="gene ID" value="AET3Gv20983600"/>
</dbReference>
<protein>
    <submittedName>
        <fullName evidence="1">Uncharacterized protein</fullName>
    </submittedName>
</protein>
<organism evidence="1 2">
    <name type="scientific">Aegilops tauschii subsp. strangulata</name>
    <name type="common">Goatgrass</name>
    <dbReference type="NCBI Taxonomy" id="200361"/>
    <lineage>
        <taxon>Eukaryota</taxon>
        <taxon>Viridiplantae</taxon>
        <taxon>Streptophyta</taxon>
        <taxon>Embryophyta</taxon>
        <taxon>Tracheophyta</taxon>
        <taxon>Spermatophyta</taxon>
        <taxon>Magnoliopsida</taxon>
        <taxon>Liliopsida</taxon>
        <taxon>Poales</taxon>
        <taxon>Poaceae</taxon>
        <taxon>BOP clade</taxon>
        <taxon>Pooideae</taxon>
        <taxon>Triticodae</taxon>
        <taxon>Triticeae</taxon>
        <taxon>Triticinae</taxon>
        <taxon>Aegilops</taxon>
    </lineage>
</organism>
<dbReference type="AlphaFoldDB" id="A0A453GEV0"/>
<proteinExistence type="predicted"/>
<reference evidence="1" key="3">
    <citation type="journal article" date="2017" name="Nature">
        <title>Genome sequence of the progenitor of the wheat D genome Aegilops tauschii.</title>
        <authorList>
            <person name="Luo M.C."/>
            <person name="Gu Y.Q."/>
            <person name="Puiu D."/>
            <person name="Wang H."/>
            <person name="Twardziok S.O."/>
            <person name="Deal K.R."/>
            <person name="Huo N."/>
            <person name="Zhu T."/>
            <person name="Wang L."/>
            <person name="Wang Y."/>
            <person name="McGuire P.E."/>
            <person name="Liu S."/>
            <person name="Long H."/>
            <person name="Ramasamy R.K."/>
            <person name="Rodriguez J.C."/>
            <person name="Van S.L."/>
            <person name="Yuan L."/>
            <person name="Wang Z."/>
            <person name="Xia Z."/>
            <person name="Xiao L."/>
            <person name="Anderson O.D."/>
            <person name="Ouyang S."/>
            <person name="Liang Y."/>
            <person name="Zimin A.V."/>
            <person name="Pertea G."/>
            <person name="Qi P."/>
            <person name="Bennetzen J.L."/>
            <person name="Dai X."/>
            <person name="Dawson M.W."/>
            <person name="Muller H.G."/>
            <person name="Kugler K."/>
            <person name="Rivarola-Duarte L."/>
            <person name="Spannagl M."/>
            <person name="Mayer K.F.X."/>
            <person name="Lu F.H."/>
            <person name="Bevan M.W."/>
            <person name="Leroy P."/>
            <person name="Li P."/>
            <person name="You F.M."/>
            <person name="Sun Q."/>
            <person name="Liu Z."/>
            <person name="Lyons E."/>
            <person name="Wicker T."/>
            <person name="Salzberg S.L."/>
            <person name="Devos K.M."/>
            <person name="Dvorak J."/>
        </authorList>
    </citation>
    <scope>NUCLEOTIDE SEQUENCE [LARGE SCALE GENOMIC DNA]</scope>
    <source>
        <strain evidence="1">cv. AL8/78</strain>
    </source>
</reference>
<evidence type="ECO:0000313" key="1">
    <source>
        <dbReference type="EnsemblPlants" id="AET3Gv20983600.7"/>
    </source>
</evidence>
<sequence length="76" mass="8316">MGFSLLSSLANGSSSLSMAMIDTVYSCPITILLDPMKRPKPQIAPPEPKFTILSSLGTLQNSLARKKTKNINKEHR</sequence>
<reference evidence="1" key="5">
    <citation type="journal article" date="2021" name="G3 (Bethesda)">
        <title>Aegilops tauschii genome assembly Aet v5.0 features greater sequence contiguity and improved annotation.</title>
        <authorList>
            <person name="Wang L."/>
            <person name="Zhu T."/>
            <person name="Rodriguez J.C."/>
            <person name="Deal K.R."/>
            <person name="Dubcovsky J."/>
            <person name="McGuire P.E."/>
            <person name="Lux T."/>
            <person name="Spannagl M."/>
            <person name="Mayer K.F.X."/>
            <person name="Baldrich P."/>
            <person name="Meyers B.C."/>
            <person name="Huo N."/>
            <person name="Gu Y.Q."/>
            <person name="Zhou H."/>
            <person name="Devos K.M."/>
            <person name="Bennetzen J.L."/>
            <person name="Unver T."/>
            <person name="Budak H."/>
            <person name="Gulick P.J."/>
            <person name="Galiba G."/>
            <person name="Kalapos B."/>
            <person name="Nelson D.R."/>
            <person name="Li P."/>
            <person name="You F.M."/>
            <person name="Luo M.C."/>
            <person name="Dvorak J."/>
        </authorList>
    </citation>
    <scope>NUCLEOTIDE SEQUENCE [LARGE SCALE GENOMIC DNA]</scope>
    <source>
        <strain evidence="1">cv. AL8/78</strain>
    </source>
</reference>